<feature type="region of interest" description="Disordered" evidence="10">
    <location>
        <begin position="237"/>
        <end position="284"/>
    </location>
</feature>
<comment type="caution">
    <text evidence="13">The sequence shown here is derived from an EMBL/GenBank/DDBJ whole genome shotgun (WGS) entry which is preliminary data.</text>
</comment>
<dbReference type="GO" id="GO:0005851">
    <property type="term" value="C:eukaryotic translation initiation factor 2B complex"/>
    <property type="evidence" value="ECO:0007669"/>
    <property type="project" value="TreeGrafter"/>
</dbReference>
<gene>
    <name evidence="13" type="ORF">BB560_007327</name>
</gene>
<evidence type="ECO:0000256" key="9">
    <source>
        <dbReference type="ARBA" id="ARBA00046432"/>
    </source>
</evidence>
<keyword evidence="4" id="KW-0396">Initiation factor</keyword>
<feature type="domain" description="Nucleotidyl transferase" evidence="11">
    <location>
        <begin position="12"/>
        <end position="99"/>
    </location>
</feature>
<reference evidence="13 14" key="1">
    <citation type="journal article" date="2018" name="MBio">
        <title>Comparative Genomics Reveals the Core Gene Toolbox for the Fungus-Insect Symbiosis.</title>
        <authorList>
            <person name="Wang Y."/>
            <person name="Stata M."/>
            <person name="Wang W."/>
            <person name="Stajich J.E."/>
            <person name="White M.M."/>
            <person name="Moncalvo J.M."/>
        </authorList>
    </citation>
    <scope>NUCLEOTIDE SEQUENCE [LARGE SCALE GENOMIC DNA]</scope>
    <source>
        <strain evidence="13 14">SC-DP-2</strain>
    </source>
</reference>
<evidence type="ECO:0000256" key="10">
    <source>
        <dbReference type="SAM" id="MobiDB-lite"/>
    </source>
</evidence>
<dbReference type="InterPro" id="IPR056764">
    <property type="entry name" value="LbH_EIF2B3/5"/>
</dbReference>
<feature type="compositionally biased region" description="Polar residues" evidence="10">
    <location>
        <begin position="243"/>
        <end position="257"/>
    </location>
</feature>
<dbReference type="Pfam" id="PF25084">
    <property type="entry name" value="LbH_EIF2B"/>
    <property type="match status" value="1"/>
</dbReference>
<protein>
    <recommendedName>
        <fullName evidence="6">Translation initiation factor eIF2B subunit gamma</fullName>
    </recommendedName>
    <alternativeName>
        <fullName evidence="7">eIF2B GDP-GTP exchange factor subunit gamma</fullName>
    </alternativeName>
</protein>
<comment type="subunit">
    <text evidence="9">Component of the translation initiation factor 2B (eIF2B) complex which is a heterodecamer of two sets of five different subunits: alpha, beta, gamma, delta and epsilon. Subunits alpha, beta and delta comprise a regulatory subcomplex and subunits epsilon and gamma comprise a catalytic subcomplex. Within the complex, the hexameric regulatory complex resides at the center, with the two heterodimeric catalytic subcomplexes bound on opposite sides.</text>
</comment>
<evidence type="ECO:0000256" key="1">
    <source>
        <dbReference type="ARBA" id="ARBA00004514"/>
    </source>
</evidence>
<evidence type="ECO:0000256" key="8">
    <source>
        <dbReference type="ARBA" id="ARBA00045373"/>
    </source>
</evidence>
<dbReference type="Proteomes" id="UP000245609">
    <property type="component" value="Unassembled WGS sequence"/>
</dbReference>
<feature type="domain" description="EIF2B subunit epsilon/gamma LbH" evidence="12">
    <location>
        <begin position="389"/>
        <end position="476"/>
    </location>
</feature>
<dbReference type="OrthoDB" id="10250549at2759"/>
<dbReference type="STRING" id="133381.A0A2T9XWQ0"/>
<dbReference type="InterPro" id="IPR029044">
    <property type="entry name" value="Nucleotide-diphossugar_trans"/>
</dbReference>
<sequence length="504" mass="55998">SEIEKPVVEFTAIVLAGPGIRLYPLSEPENSPKALNPIAGKPMIWYVLNWLESEGVYDIHIVTIKRDEAPISSYIHEVYDGSAKIVINALDEYYGTAEASDFIVASTDAILDIPRYHYLDLFRLHRPDASCILLQEPPSEGGGGSVREDEVKRYFAIDQQTSDLVYVKDDNTEQDSLMMRMSVLKKHPLLTISNNFLDLHVYVFRQWILEYLNDHTEISSIGYDLIPKLARMKRVPKKRTIPSPGSSHNSALSTSKSAYGIDGPTDSNELNPSYSYTSTKGSSKPGSDVYYRYFNPYQTSFDDYGSINSKFDGDNLYGANKSMFFLQNSSDPSKPISNADLSKLLQVRVFAYVRRGGVGGRANTINRYCDLNKLVSRIYTGNRIGSLAEVSSKSQIAPDSLVGTSTKIKDRCQIKKSVIGAHCSIGNNVKLTNCVIHDYAVIEDNAKLESTVVCRQAKIGSKSFLKECEVGPQASVPSNTTAKSEQFLRSNNEFGTDGVQIKFT</sequence>
<feature type="compositionally biased region" description="Low complexity" evidence="10">
    <location>
        <begin position="272"/>
        <end position="284"/>
    </location>
</feature>
<dbReference type="InterPro" id="IPR005835">
    <property type="entry name" value="NTP_transferase_dom"/>
</dbReference>
<feature type="non-terminal residue" evidence="13">
    <location>
        <position position="1"/>
    </location>
</feature>
<dbReference type="GO" id="GO:0005829">
    <property type="term" value="C:cytosol"/>
    <property type="evidence" value="ECO:0007669"/>
    <property type="project" value="UniProtKB-SubCell"/>
</dbReference>
<dbReference type="Gene3D" id="3.90.550.10">
    <property type="entry name" value="Spore Coat Polysaccharide Biosynthesis Protein SpsA, Chain A"/>
    <property type="match status" value="1"/>
</dbReference>
<dbReference type="Pfam" id="PF00483">
    <property type="entry name" value="NTP_transferase"/>
    <property type="match status" value="1"/>
</dbReference>
<dbReference type="GO" id="GO:0002183">
    <property type="term" value="P:cytoplasmic translational initiation"/>
    <property type="evidence" value="ECO:0007669"/>
    <property type="project" value="TreeGrafter"/>
</dbReference>
<dbReference type="PANTHER" id="PTHR45989">
    <property type="entry name" value="TRANSLATION INITIATION FACTOR EIF-2B SUBUNIT GAMMA"/>
    <property type="match status" value="1"/>
</dbReference>
<keyword evidence="5" id="KW-0648">Protein biosynthesis</keyword>
<evidence type="ECO:0000256" key="7">
    <source>
        <dbReference type="ARBA" id="ARBA00044229"/>
    </source>
</evidence>
<dbReference type="InterPro" id="IPR051960">
    <property type="entry name" value="eIF2B_gamma"/>
</dbReference>
<dbReference type="CDD" id="cd04652">
    <property type="entry name" value="LbH_eIF2B_gamma_C"/>
    <property type="match status" value="1"/>
</dbReference>
<keyword evidence="14" id="KW-1185">Reference proteome</keyword>
<evidence type="ECO:0000259" key="11">
    <source>
        <dbReference type="Pfam" id="PF00483"/>
    </source>
</evidence>
<comment type="function">
    <text evidence="8">Acts as a component of the translation initiation factor 2B (eIF2B) complex, which catalyzes the exchange of GDP for GTP on the eukaryotic initiation factor 2 (eIF2) complex gamma subunit. Its guanine nucleotide exchange factor activity is repressed when bound to eIF2 complex phosphorylated on the alpha subunit, thereby limiting the amount of methionyl-initiator methionine tRNA available to the ribosome and consequently global translation is repressed.</text>
</comment>
<evidence type="ECO:0000256" key="2">
    <source>
        <dbReference type="ARBA" id="ARBA00007878"/>
    </source>
</evidence>
<dbReference type="SUPFAM" id="SSF53448">
    <property type="entry name" value="Nucleotide-diphospho-sugar transferases"/>
    <property type="match status" value="1"/>
</dbReference>
<evidence type="ECO:0000256" key="5">
    <source>
        <dbReference type="ARBA" id="ARBA00022917"/>
    </source>
</evidence>
<dbReference type="PANTHER" id="PTHR45989:SF1">
    <property type="entry name" value="TRANSLATION INITIATION FACTOR EIF-2B SUBUNIT GAMMA"/>
    <property type="match status" value="1"/>
</dbReference>
<comment type="subcellular location">
    <subcellularLocation>
        <location evidence="1">Cytoplasm</location>
        <location evidence="1">Cytosol</location>
    </subcellularLocation>
</comment>
<evidence type="ECO:0000259" key="12">
    <source>
        <dbReference type="Pfam" id="PF25084"/>
    </source>
</evidence>
<evidence type="ECO:0000256" key="4">
    <source>
        <dbReference type="ARBA" id="ARBA00022540"/>
    </source>
</evidence>
<name>A0A2T9XWQ0_9FUNG</name>
<comment type="similarity">
    <text evidence="2">Belongs to the eIF-2B gamma/epsilon subunits family.</text>
</comment>
<evidence type="ECO:0000256" key="6">
    <source>
        <dbReference type="ARBA" id="ARBA00044196"/>
    </source>
</evidence>
<dbReference type="AlphaFoldDB" id="A0A2T9XWQ0"/>
<dbReference type="Gene3D" id="2.160.10.10">
    <property type="entry name" value="Hexapeptide repeat proteins"/>
    <property type="match status" value="1"/>
</dbReference>
<dbReference type="GO" id="GO:0003743">
    <property type="term" value="F:translation initiation factor activity"/>
    <property type="evidence" value="ECO:0007669"/>
    <property type="project" value="UniProtKB-KW"/>
</dbReference>
<proteinExistence type="inferred from homology"/>
<keyword evidence="3" id="KW-0963">Cytoplasm</keyword>
<organism evidence="13 14">
    <name type="scientific">Smittium megazygosporum</name>
    <dbReference type="NCBI Taxonomy" id="133381"/>
    <lineage>
        <taxon>Eukaryota</taxon>
        <taxon>Fungi</taxon>
        <taxon>Fungi incertae sedis</taxon>
        <taxon>Zoopagomycota</taxon>
        <taxon>Kickxellomycotina</taxon>
        <taxon>Harpellomycetes</taxon>
        <taxon>Harpellales</taxon>
        <taxon>Legeriomycetaceae</taxon>
        <taxon>Smittium</taxon>
    </lineage>
</organism>
<dbReference type="GO" id="GO:0005085">
    <property type="term" value="F:guanyl-nucleotide exchange factor activity"/>
    <property type="evidence" value="ECO:0007669"/>
    <property type="project" value="TreeGrafter"/>
</dbReference>
<dbReference type="EMBL" id="MBFS01003919">
    <property type="protein sequence ID" value="PVU84508.1"/>
    <property type="molecule type" value="Genomic_DNA"/>
</dbReference>
<evidence type="ECO:0000313" key="13">
    <source>
        <dbReference type="EMBL" id="PVU84508.1"/>
    </source>
</evidence>
<evidence type="ECO:0000313" key="14">
    <source>
        <dbReference type="Proteomes" id="UP000245609"/>
    </source>
</evidence>
<accession>A0A2T9XWQ0</accession>
<evidence type="ECO:0000256" key="3">
    <source>
        <dbReference type="ARBA" id="ARBA00022490"/>
    </source>
</evidence>